<protein>
    <submittedName>
        <fullName evidence="2">Uncharacterized protein</fullName>
    </submittedName>
</protein>
<evidence type="ECO:0000256" key="1">
    <source>
        <dbReference type="SAM" id="Phobius"/>
    </source>
</evidence>
<keyword evidence="3" id="KW-1185">Reference proteome</keyword>
<evidence type="ECO:0000313" key="2">
    <source>
        <dbReference type="EMBL" id="KOX96959.1"/>
    </source>
</evidence>
<feature type="transmembrane region" description="Helical" evidence="1">
    <location>
        <begin position="146"/>
        <end position="168"/>
    </location>
</feature>
<evidence type="ECO:0000313" key="3">
    <source>
        <dbReference type="Proteomes" id="UP000037747"/>
    </source>
</evidence>
<name>A0A0M9AQS1_9EURY</name>
<keyword evidence="1" id="KW-0812">Transmembrane</keyword>
<dbReference type="STRING" id="1765655.AMR74_05910"/>
<keyword evidence="1" id="KW-1133">Transmembrane helix</keyword>
<reference evidence="2 3" key="1">
    <citation type="submission" date="2015-08" db="EMBL/GenBank/DDBJ databases">
        <title>Genomes of Isolates from Cabo Rojo, PR.</title>
        <authorList>
            <person name="Sanchez-Nieves R.L."/>
            <person name="Montalvo-Rodriguez R."/>
        </authorList>
    </citation>
    <scope>NUCLEOTIDE SEQUENCE [LARGE SCALE GENOMIC DNA]</scope>
    <source>
        <strain evidence="2 3">5</strain>
    </source>
</reference>
<dbReference type="Proteomes" id="UP000037747">
    <property type="component" value="Unassembled WGS sequence"/>
</dbReference>
<keyword evidence="1" id="KW-0472">Membrane</keyword>
<proteinExistence type="predicted"/>
<dbReference type="PATRIC" id="fig|1705389.3.peg.3146"/>
<accession>A0A0M9AQS1</accession>
<gene>
    <name evidence="2" type="ORF">AMR74_05910</name>
</gene>
<comment type="caution">
    <text evidence="2">The sequence shown here is derived from an EMBL/GenBank/DDBJ whole genome shotgun (WGS) entry which is preliminary data.</text>
</comment>
<organism evidence="2 3">
    <name type="scientific">Halorubrum tropicale</name>
    <dbReference type="NCBI Taxonomy" id="1765655"/>
    <lineage>
        <taxon>Archaea</taxon>
        <taxon>Methanobacteriati</taxon>
        <taxon>Methanobacteriota</taxon>
        <taxon>Stenosarchaea group</taxon>
        <taxon>Halobacteria</taxon>
        <taxon>Halobacteriales</taxon>
        <taxon>Haloferacaceae</taxon>
        <taxon>Halorubrum</taxon>
    </lineage>
</organism>
<dbReference type="AlphaFoldDB" id="A0A0M9AQS1"/>
<dbReference type="EMBL" id="LIST01000002">
    <property type="protein sequence ID" value="KOX96959.1"/>
    <property type="molecule type" value="Genomic_DNA"/>
</dbReference>
<sequence length="172" mass="17120">MNRNTIAAGGLLLAVVVLLGGFAAGGVAADTAVDNGTVEVTNDTDSAYADVTAAPIYSGDPAPNVTVVVEGLPNGTDIGNGTELLNETRTLSSGSVESYEYALTDDDRGNYTRVHISVTSSGDGSLIESVDWGVIKRVSGGAGGGLGGTGASTGLIVAAIALLGAIYLSRED</sequence>